<dbReference type="EMBL" id="MUZR01000044">
    <property type="protein sequence ID" value="OOC09556.1"/>
    <property type="molecule type" value="Genomic_DNA"/>
</dbReference>
<evidence type="ECO:0000259" key="1">
    <source>
        <dbReference type="PROSITE" id="PS50801"/>
    </source>
</evidence>
<organism evidence="2 3">
    <name type="scientific">Thioalkalivibrio halophilus</name>
    <dbReference type="NCBI Taxonomy" id="252474"/>
    <lineage>
        <taxon>Bacteria</taxon>
        <taxon>Pseudomonadati</taxon>
        <taxon>Pseudomonadota</taxon>
        <taxon>Gammaproteobacteria</taxon>
        <taxon>Chromatiales</taxon>
        <taxon>Ectothiorhodospiraceae</taxon>
        <taxon>Thioalkalivibrio</taxon>
    </lineage>
</organism>
<keyword evidence="3" id="KW-1185">Reference proteome</keyword>
<dbReference type="InterPro" id="IPR058548">
    <property type="entry name" value="MlaB-like_STAS"/>
</dbReference>
<dbReference type="STRING" id="252474.B1A74_10160"/>
<dbReference type="Pfam" id="PF13466">
    <property type="entry name" value="STAS_2"/>
    <property type="match status" value="1"/>
</dbReference>
<protein>
    <submittedName>
        <fullName evidence="2">Anti-anti-sigma factor</fullName>
    </submittedName>
</protein>
<dbReference type="CDD" id="cd07043">
    <property type="entry name" value="STAS_anti-anti-sigma_factors"/>
    <property type="match status" value="1"/>
</dbReference>
<dbReference type="Proteomes" id="UP000189177">
    <property type="component" value="Unassembled WGS sequence"/>
</dbReference>
<dbReference type="OrthoDB" id="278639at2"/>
<evidence type="ECO:0000313" key="3">
    <source>
        <dbReference type="Proteomes" id="UP000189177"/>
    </source>
</evidence>
<sequence>MSIQTRTSTDGSELRIAIHGRFDFDQHQDFRSAYRDTRGAGMRYVIDLSQTEYMDSSALGMLLLLREHAGGDSADVRIVGASDGVRKVLDIANFGRLFTIE</sequence>
<reference evidence="2 3" key="1">
    <citation type="submission" date="2017-02" db="EMBL/GenBank/DDBJ databases">
        <title>Genomic diversity within the haloalkaliphilic genus Thioalkalivibrio.</title>
        <authorList>
            <person name="Ahn A.-C."/>
            <person name="Meier-Kolthoff J."/>
            <person name="Overmars L."/>
            <person name="Richter M."/>
            <person name="Woyke T."/>
            <person name="Sorokin D.Y."/>
            <person name="Muyzer G."/>
        </authorList>
    </citation>
    <scope>NUCLEOTIDE SEQUENCE [LARGE SCALE GENOMIC DNA]</scope>
    <source>
        <strain evidence="2 3">HL17</strain>
    </source>
</reference>
<dbReference type="Gene3D" id="3.30.750.24">
    <property type="entry name" value="STAS domain"/>
    <property type="match status" value="1"/>
</dbReference>
<dbReference type="GO" id="GO:0043856">
    <property type="term" value="F:anti-sigma factor antagonist activity"/>
    <property type="evidence" value="ECO:0007669"/>
    <property type="project" value="TreeGrafter"/>
</dbReference>
<accession>A0A1V2ZWV9</accession>
<dbReference type="PROSITE" id="PS50801">
    <property type="entry name" value="STAS"/>
    <property type="match status" value="1"/>
</dbReference>
<evidence type="ECO:0000313" key="2">
    <source>
        <dbReference type="EMBL" id="OOC09556.1"/>
    </source>
</evidence>
<dbReference type="PANTHER" id="PTHR33495">
    <property type="entry name" value="ANTI-SIGMA FACTOR ANTAGONIST TM_1081-RELATED-RELATED"/>
    <property type="match status" value="1"/>
</dbReference>
<dbReference type="InterPro" id="IPR036513">
    <property type="entry name" value="STAS_dom_sf"/>
</dbReference>
<dbReference type="PANTHER" id="PTHR33495:SF15">
    <property type="entry name" value="STAS DOMAIN-CONTAINING PROTEIN"/>
    <property type="match status" value="1"/>
</dbReference>
<dbReference type="AlphaFoldDB" id="A0A1V2ZWV9"/>
<name>A0A1V2ZWV9_9GAMM</name>
<proteinExistence type="predicted"/>
<dbReference type="InterPro" id="IPR002645">
    <property type="entry name" value="STAS_dom"/>
</dbReference>
<dbReference type="SUPFAM" id="SSF52091">
    <property type="entry name" value="SpoIIaa-like"/>
    <property type="match status" value="1"/>
</dbReference>
<feature type="domain" description="STAS" evidence="1">
    <location>
        <begin position="16"/>
        <end position="101"/>
    </location>
</feature>
<gene>
    <name evidence="2" type="ORF">B1A74_10160</name>
</gene>
<dbReference type="RefSeq" id="WP_018947350.1">
    <property type="nucleotide sequence ID" value="NZ_MUZR01000044.1"/>
</dbReference>
<comment type="caution">
    <text evidence="2">The sequence shown here is derived from an EMBL/GenBank/DDBJ whole genome shotgun (WGS) entry which is preliminary data.</text>
</comment>